<gene>
    <name evidence="1" type="ORF">Goshw_000180</name>
</gene>
<sequence>MPVTQGLAQCEFANKGDNYKKKGKRVNDNVLMSSQENTQPIEEHLQVIPFELEI</sequence>
<reference evidence="1 2" key="1">
    <citation type="journal article" date="2019" name="Genome Biol. Evol.">
        <title>Insights into the evolution of the New World diploid cottons (Gossypium, subgenus Houzingenia) based on genome sequencing.</title>
        <authorList>
            <person name="Grover C.E."/>
            <person name="Arick M.A. 2nd"/>
            <person name="Thrash A."/>
            <person name="Conover J.L."/>
            <person name="Sanders W.S."/>
            <person name="Peterson D.G."/>
            <person name="Frelichowski J.E."/>
            <person name="Scheffler J.A."/>
            <person name="Scheffler B.E."/>
            <person name="Wendel J.F."/>
        </authorList>
    </citation>
    <scope>NUCLEOTIDE SEQUENCE [LARGE SCALE GENOMIC DNA]</scope>
    <source>
        <strain evidence="1">1</strain>
        <tissue evidence="1">Leaf</tissue>
    </source>
</reference>
<comment type="caution">
    <text evidence="1">The sequence shown here is derived from an EMBL/GenBank/DDBJ whole genome shotgun (WGS) entry which is preliminary data.</text>
</comment>
<protein>
    <submittedName>
        <fullName evidence="1">Uncharacterized protein</fullName>
    </submittedName>
</protein>
<dbReference type="AlphaFoldDB" id="A0A7J9ML63"/>
<feature type="non-terminal residue" evidence="1">
    <location>
        <position position="54"/>
    </location>
</feature>
<dbReference type="EMBL" id="JABFAF010000012">
    <property type="protein sequence ID" value="MBA0871832.1"/>
    <property type="molecule type" value="Genomic_DNA"/>
</dbReference>
<dbReference type="Proteomes" id="UP000593576">
    <property type="component" value="Unassembled WGS sequence"/>
</dbReference>
<keyword evidence="2" id="KW-1185">Reference proteome</keyword>
<proteinExistence type="predicted"/>
<accession>A0A7J9ML63</accession>
<name>A0A7J9ML63_GOSSC</name>
<organism evidence="1 2">
    <name type="scientific">Gossypium schwendimanii</name>
    <name type="common">Cotton</name>
    <dbReference type="NCBI Taxonomy" id="34291"/>
    <lineage>
        <taxon>Eukaryota</taxon>
        <taxon>Viridiplantae</taxon>
        <taxon>Streptophyta</taxon>
        <taxon>Embryophyta</taxon>
        <taxon>Tracheophyta</taxon>
        <taxon>Spermatophyta</taxon>
        <taxon>Magnoliopsida</taxon>
        <taxon>eudicotyledons</taxon>
        <taxon>Gunneridae</taxon>
        <taxon>Pentapetalae</taxon>
        <taxon>rosids</taxon>
        <taxon>malvids</taxon>
        <taxon>Malvales</taxon>
        <taxon>Malvaceae</taxon>
        <taxon>Malvoideae</taxon>
        <taxon>Gossypium</taxon>
    </lineage>
</organism>
<dbReference type="OrthoDB" id="998581at2759"/>
<evidence type="ECO:0000313" key="1">
    <source>
        <dbReference type="EMBL" id="MBA0871832.1"/>
    </source>
</evidence>
<evidence type="ECO:0000313" key="2">
    <source>
        <dbReference type="Proteomes" id="UP000593576"/>
    </source>
</evidence>